<keyword evidence="7" id="KW-1185">Reference proteome</keyword>
<reference evidence="6" key="1">
    <citation type="submission" date="2022-06" db="EMBL/GenBank/DDBJ databases">
        <title>Uncovering the hologenomic basis of an extraordinary plant invasion.</title>
        <authorList>
            <person name="Bieker V.C."/>
            <person name="Martin M.D."/>
            <person name="Gilbert T."/>
            <person name="Hodgins K."/>
            <person name="Battlay P."/>
            <person name="Petersen B."/>
            <person name="Wilson J."/>
        </authorList>
    </citation>
    <scope>NUCLEOTIDE SEQUENCE</scope>
    <source>
        <strain evidence="6">AA19_3_7</strain>
        <tissue evidence="6">Leaf</tissue>
    </source>
</reference>
<sequence>RCQIGNENSYDIPFRGSQQCRQSEIQRPVNQCQRYVEQQMQSDMPYLQRPGQRQQQPQLQQCCNELQNVQRECQCEAVEEVARRVMRQPQHHQQQRRQQQRGQFGGQEMEIARRVIQNLPNECSLEVQQCNIPY</sequence>
<dbReference type="PANTHER" id="PTHR35496">
    <property type="entry name" value="2S SEED STORAGE PROTEIN 1-RELATED"/>
    <property type="match status" value="1"/>
</dbReference>
<evidence type="ECO:0000259" key="5">
    <source>
        <dbReference type="SMART" id="SM00499"/>
    </source>
</evidence>
<organism evidence="6 7">
    <name type="scientific">Ambrosia artemisiifolia</name>
    <name type="common">Common ragweed</name>
    <dbReference type="NCBI Taxonomy" id="4212"/>
    <lineage>
        <taxon>Eukaryota</taxon>
        <taxon>Viridiplantae</taxon>
        <taxon>Streptophyta</taxon>
        <taxon>Embryophyta</taxon>
        <taxon>Tracheophyta</taxon>
        <taxon>Spermatophyta</taxon>
        <taxon>Magnoliopsida</taxon>
        <taxon>eudicotyledons</taxon>
        <taxon>Gunneridae</taxon>
        <taxon>Pentapetalae</taxon>
        <taxon>asterids</taxon>
        <taxon>campanulids</taxon>
        <taxon>Asterales</taxon>
        <taxon>Asteraceae</taxon>
        <taxon>Asteroideae</taxon>
        <taxon>Heliantheae alliance</taxon>
        <taxon>Heliantheae</taxon>
        <taxon>Ambrosia</taxon>
    </lineage>
</organism>
<feature type="region of interest" description="Disordered" evidence="4">
    <location>
        <begin position="86"/>
        <end position="105"/>
    </location>
</feature>
<evidence type="ECO:0000256" key="4">
    <source>
        <dbReference type="SAM" id="MobiDB-lite"/>
    </source>
</evidence>
<name>A0AAD5GQ69_AMBAR</name>
<evidence type="ECO:0000313" key="7">
    <source>
        <dbReference type="Proteomes" id="UP001206925"/>
    </source>
</evidence>
<feature type="domain" description="Bifunctional inhibitor/plant lipid transfer protein/seed storage helical" evidence="5">
    <location>
        <begin position="32"/>
        <end position="130"/>
    </location>
</feature>
<feature type="compositionally biased region" description="Basic residues" evidence="4">
    <location>
        <begin position="86"/>
        <end position="99"/>
    </location>
</feature>
<comment type="similarity">
    <text evidence="1">Belongs to the 2S seed storage albumins family.</text>
</comment>
<keyword evidence="3" id="KW-0708">Seed storage protein</keyword>
<dbReference type="AlphaFoldDB" id="A0AAD5GQ69"/>
<dbReference type="PANTHER" id="PTHR35496:SF4">
    <property type="entry name" value="2S SULFUR-RICH SEED STORAGE PROTEIN 2-LIKE"/>
    <property type="match status" value="1"/>
</dbReference>
<accession>A0AAD5GQ69</accession>
<dbReference type="InterPro" id="IPR000617">
    <property type="entry name" value="Napin/2SS/CON"/>
</dbReference>
<comment type="caution">
    <text evidence="6">The sequence shown here is derived from an EMBL/GenBank/DDBJ whole genome shotgun (WGS) entry which is preliminary data.</text>
</comment>
<dbReference type="InterPro" id="IPR036312">
    <property type="entry name" value="Bifun_inhib/LTP/seed_sf"/>
</dbReference>
<dbReference type="SUPFAM" id="SSF47699">
    <property type="entry name" value="Bifunctional inhibitor/lipid-transfer protein/seed storage 2S albumin"/>
    <property type="match status" value="1"/>
</dbReference>
<evidence type="ECO:0000256" key="1">
    <source>
        <dbReference type="ARBA" id="ARBA00008262"/>
    </source>
</evidence>
<feature type="non-terminal residue" evidence="6">
    <location>
        <position position="1"/>
    </location>
</feature>
<dbReference type="GO" id="GO:0045735">
    <property type="term" value="F:nutrient reservoir activity"/>
    <property type="evidence" value="ECO:0007669"/>
    <property type="project" value="UniProtKB-KW"/>
</dbReference>
<dbReference type="EMBL" id="JAMZMK010006632">
    <property type="protein sequence ID" value="KAI7747943.1"/>
    <property type="molecule type" value="Genomic_DNA"/>
</dbReference>
<evidence type="ECO:0000256" key="3">
    <source>
        <dbReference type="ARBA" id="ARBA00023129"/>
    </source>
</evidence>
<protein>
    <recommendedName>
        <fullName evidence="5">Bifunctional inhibitor/plant lipid transfer protein/seed storage helical domain-containing protein</fullName>
    </recommendedName>
</protein>
<dbReference type="Gene3D" id="1.10.110.10">
    <property type="entry name" value="Plant lipid-transfer and hydrophobic proteins"/>
    <property type="match status" value="1"/>
</dbReference>
<evidence type="ECO:0000313" key="6">
    <source>
        <dbReference type="EMBL" id="KAI7747943.1"/>
    </source>
</evidence>
<proteinExistence type="inferred from homology"/>
<gene>
    <name evidence="6" type="ORF">M8C21_027562</name>
</gene>
<dbReference type="SMART" id="SM00499">
    <property type="entry name" value="AAI"/>
    <property type="match status" value="1"/>
</dbReference>
<evidence type="ECO:0000256" key="2">
    <source>
        <dbReference type="ARBA" id="ARBA00022761"/>
    </source>
</evidence>
<dbReference type="Pfam" id="PF00234">
    <property type="entry name" value="Tryp_alpha_amyl"/>
    <property type="match status" value="1"/>
</dbReference>
<keyword evidence="2" id="KW-0758">Storage protein</keyword>
<dbReference type="InterPro" id="IPR016140">
    <property type="entry name" value="Bifunc_inhib/LTP/seed_store"/>
</dbReference>
<dbReference type="Proteomes" id="UP001206925">
    <property type="component" value="Unassembled WGS sequence"/>
</dbReference>